<keyword evidence="3 4" id="KW-0808">Transferase</keyword>
<dbReference type="GO" id="GO:0006633">
    <property type="term" value="P:fatty acid biosynthetic process"/>
    <property type="evidence" value="ECO:0007669"/>
    <property type="project" value="UniProtKB-UniPathway"/>
</dbReference>
<dbReference type="InterPro" id="IPR018201">
    <property type="entry name" value="Ketoacyl_synth_AS"/>
</dbReference>
<evidence type="ECO:0000256" key="1">
    <source>
        <dbReference type="ARBA" id="ARBA00005194"/>
    </source>
</evidence>
<evidence type="ECO:0000256" key="4">
    <source>
        <dbReference type="RuleBase" id="RU003694"/>
    </source>
</evidence>
<evidence type="ECO:0000259" key="5">
    <source>
        <dbReference type="PROSITE" id="PS52004"/>
    </source>
</evidence>
<dbReference type="Pfam" id="PF02801">
    <property type="entry name" value="Ketoacyl-synt_C"/>
    <property type="match status" value="1"/>
</dbReference>
<dbReference type="PROSITE" id="PS52004">
    <property type="entry name" value="KS3_2"/>
    <property type="match status" value="1"/>
</dbReference>
<dbReference type="Proteomes" id="UP000251800">
    <property type="component" value="Unassembled WGS sequence"/>
</dbReference>
<dbReference type="PANTHER" id="PTHR11712:SF347">
    <property type="entry name" value="BETA KETOACYL-ACYL CARRIER PROTEIN SYNTHASE"/>
    <property type="match status" value="1"/>
</dbReference>
<dbReference type="UniPathway" id="UPA00094"/>
<dbReference type="SUPFAM" id="SSF53901">
    <property type="entry name" value="Thiolase-like"/>
    <property type="match status" value="1"/>
</dbReference>
<dbReference type="InterPro" id="IPR014031">
    <property type="entry name" value="Ketoacyl_synth_C"/>
</dbReference>
<reference evidence="6 7" key="1">
    <citation type="submission" date="2018-05" db="EMBL/GenBank/DDBJ databases">
        <title>Abyssibacter profundi OUC007T gen. nov., sp. nov, a marine bacterium isolated from seawater of the Mariana Trench.</title>
        <authorList>
            <person name="Zhou S."/>
        </authorList>
    </citation>
    <scope>NUCLEOTIDE SEQUENCE [LARGE SCALE GENOMIC DNA]</scope>
    <source>
        <strain evidence="6 7">OUC007</strain>
    </source>
</reference>
<comment type="caution">
    <text evidence="6">The sequence shown here is derived from an EMBL/GenBank/DDBJ whole genome shotgun (WGS) entry which is preliminary data.</text>
</comment>
<dbReference type="Pfam" id="PF00109">
    <property type="entry name" value="ketoacyl-synt"/>
    <property type="match status" value="1"/>
</dbReference>
<dbReference type="InterPro" id="IPR000794">
    <property type="entry name" value="Beta-ketoacyl_synthase"/>
</dbReference>
<protein>
    <submittedName>
        <fullName evidence="6">Beta-ketoacyl synthase</fullName>
    </submittedName>
</protein>
<dbReference type="InterPro" id="IPR016039">
    <property type="entry name" value="Thiolase-like"/>
</dbReference>
<dbReference type="EMBL" id="QEQK01000010">
    <property type="protein sequence ID" value="PWN55507.1"/>
    <property type="molecule type" value="Genomic_DNA"/>
</dbReference>
<evidence type="ECO:0000256" key="2">
    <source>
        <dbReference type="ARBA" id="ARBA00008467"/>
    </source>
</evidence>
<proteinExistence type="inferred from homology"/>
<organism evidence="6 7">
    <name type="scientific">Abyssibacter profundi</name>
    <dbReference type="NCBI Taxonomy" id="2182787"/>
    <lineage>
        <taxon>Bacteria</taxon>
        <taxon>Pseudomonadati</taxon>
        <taxon>Pseudomonadota</taxon>
        <taxon>Gammaproteobacteria</taxon>
        <taxon>Chromatiales</taxon>
        <taxon>Oceanococcaceae</taxon>
        <taxon>Abyssibacter</taxon>
    </lineage>
</organism>
<comment type="similarity">
    <text evidence="2 4">Belongs to the thiolase-like superfamily. Beta-ketoacyl-ACP synthases family.</text>
</comment>
<dbReference type="InterPro" id="IPR014030">
    <property type="entry name" value="Ketoacyl_synth_N"/>
</dbReference>
<feature type="domain" description="Ketosynthase family 3 (KS3)" evidence="5">
    <location>
        <begin position="1"/>
        <end position="361"/>
    </location>
</feature>
<keyword evidence="7" id="KW-1185">Reference proteome</keyword>
<comment type="pathway">
    <text evidence="1">Lipid metabolism; fatty acid biosynthesis.</text>
</comment>
<name>A0A363UJG7_9GAMM</name>
<evidence type="ECO:0000256" key="3">
    <source>
        <dbReference type="ARBA" id="ARBA00022679"/>
    </source>
</evidence>
<gene>
    <name evidence="6" type="ORF">DEH80_11995</name>
</gene>
<accession>A0A363UJG7</accession>
<dbReference type="InterPro" id="IPR020841">
    <property type="entry name" value="PKS_Beta-ketoAc_synthase_dom"/>
</dbReference>
<dbReference type="PANTHER" id="PTHR11712">
    <property type="entry name" value="POLYKETIDE SYNTHASE-RELATED"/>
    <property type="match status" value="1"/>
</dbReference>
<sequence length="361" mass="37792">MQAAPGATPPERLEVLRSGLPPQAIGVSDQTGQRWPYMSRRRPDTTASFWADMAAVAEDALNAADLSDHARATLPVLLGSTCLDMPDLEAALHSQPQAPALMNAHCGRTLDQLATELGLGGPQFTLSTACSSAANALLHARRLLVAGRAEHVLVIGTEFYNRLTLSGFASLLLLSPDTFRPFDADREGLILGEAVGAMVLSRQPRDRGDLGRLLGGATGCDPSSPTNSSPEFLVRIMQQALDDAGLTTDDLLAIKAHGTGTPSNDAAEGAALDRLFGNRHPVTSLKPYFGHTLGACGLVELAGLLEAWSAGFLPATPGFRTLGSGEQMTPITQPHPLPAEGAVLCNSFGFGGNTTSLVVAR</sequence>
<dbReference type="SMART" id="SM00825">
    <property type="entry name" value="PKS_KS"/>
    <property type="match status" value="1"/>
</dbReference>
<dbReference type="AlphaFoldDB" id="A0A363UJG7"/>
<evidence type="ECO:0000313" key="6">
    <source>
        <dbReference type="EMBL" id="PWN55507.1"/>
    </source>
</evidence>
<dbReference type="Gene3D" id="3.40.47.10">
    <property type="match status" value="1"/>
</dbReference>
<dbReference type="PROSITE" id="PS00606">
    <property type="entry name" value="KS3_1"/>
    <property type="match status" value="1"/>
</dbReference>
<dbReference type="GO" id="GO:0004315">
    <property type="term" value="F:3-oxoacyl-[acyl-carrier-protein] synthase activity"/>
    <property type="evidence" value="ECO:0007669"/>
    <property type="project" value="InterPro"/>
</dbReference>
<evidence type="ECO:0000313" key="7">
    <source>
        <dbReference type="Proteomes" id="UP000251800"/>
    </source>
</evidence>